<evidence type="ECO:0000313" key="3">
    <source>
        <dbReference type="EMBL" id="AOK19618.1"/>
    </source>
</evidence>
<dbReference type="InterPro" id="IPR015002">
    <property type="entry name" value="T6SS_Tdi1_C"/>
</dbReference>
<evidence type="ECO:0000259" key="2">
    <source>
        <dbReference type="Pfam" id="PF08906"/>
    </source>
</evidence>
<proteinExistence type="predicted"/>
<dbReference type="Pfam" id="PF08887">
    <property type="entry name" value="GAD-like"/>
    <property type="match status" value="1"/>
</dbReference>
<sequence length="205" mass="23206">MTDILFDTFVRKFGRRTFRQDVPESAIARYRDVLPDRLLEIWREEGWSAYGDGLVWIVNPEEYEDIVEMWLRDTPVEGIDKYHAIVRTAFGDLFLWGEVTGPTITLSCPLHVLVFVPETIEEKVENADQALSIFFATLSRAGCDKGNLFELALKQLGPLGPEDMYGFEPALIAGGEISIDHLKKVNLDVHLSILRQLAPPEVGPF</sequence>
<feature type="domain" description="GAD-related" evidence="1">
    <location>
        <begin position="6"/>
        <end position="108"/>
    </location>
</feature>
<dbReference type="AlphaFoldDB" id="A0A1B4Q0D9"/>
<organism evidence="3 4">
    <name type="scientific">Burkholderia cepacia</name>
    <name type="common">Pseudomonas cepacia</name>
    <dbReference type="NCBI Taxonomy" id="292"/>
    <lineage>
        <taxon>Bacteria</taxon>
        <taxon>Pseudomonadati</taxon>
        <taxon>Pseudomonadota</taxon>
        <taxon>Betaproteobacteria</taxon>
        <taxon>Burkholderiales</taxon>
        <taxon>Burkholderiaceae</taxon>
        <taxon>Burkholderia</taxon>
        <taxon>Burkholderia cepacia complex</taxon>
    </lineage>
</organism>
<name>A0A1B4Q0D9_BURCE</name>
<gene>
    <name evidence="3" type="ORF">WT26_27420</name>
</gene>
<dbReference type="Proteomes" id="UP000094776">
    <property type="component" value="Chromosome 2"/>
</dbReference>
<evidence type="ECO:0008006" key="5">
    <source>
        <dbReference type="Google" id="ProtNLM"/>
    </source>
</evidence>
<reference evidence="3 4" key="1">
    <citation type="submission" date="2015-12" db="EMBL/GenBank/DDBJ databases">
        <title>Diversity of Burkholderia near neighbor genomes.</title>
        <authorList>
            <person name="Sahl J."/>
            <person name="Wagner D."/>
            <person name="Keim P."/>
        </authorList>
    </citation>
    <scope>NUCLEOTIDE SEQUENCE [LARGE SCALE GENOMIC DNA]</scope>
    <source>
        <strain evidence="3 4">MSMB1184WGS</strain>
    </source>
</reference>
<feature type="domain" description="T6SS immunity protein Tdi1 C-terminal" evidence="2">
    <location>
        <begin position="145"/>
        <end position="197"/>
    </location>
</feature>
<dbReference type="RefSeq" id="WP_059953880.1">
    <property type="nucleotide sequence ID" value="NZ_CP013444.1"/>
</dbReference>
<evidence type="ECO:0000313" key="4">
    <source>
        <dbReference type="Proteomes" id="UP000094776"/>
    </source>
</evidence>
<dbReference type="EMBL" id="CP013444">
    <property type="protein sequence ID" value="AOK19618.1"/>
    <property type="molecule type" value="Genomic_DNA"/>
</dbReference>
<accession>A0A1B4Q0D9</accession>
<dbReference type="Pfam" id="PF08906">
    <property type="entry name" value="T6SS_Tdi1_C"/>
    <property type="match status" value="1"/>
</dbReference>
<evidence type="ECO:0000259" key="1">
    <source>
        <dbReference type="Pfam" id="PF08887"/>
    </source>
</evidence>
<protein>
    <recommendedName>
        <fullName evidence="5">DUF1851 domain-containing protein</fullName>
    </recommendedName>
</protein>
<dbReference type="InterPro" id="IPR014983">
    <property type="entry name" value="GAD-rel"/>
</dbReference>